<dbReference type="PROSITE" id="PS00061">
    <property type="entry name" value="ADH_SHORT"/>
    <property type="match status" value="1"/>
</dbReference>
<accession>W4MFL4</accession>
<keyword evidence="5" id="KW-1185">Reference proteome</keyword>
<dbReference type="Pfam" id="PF13561">
    <property type="entry name" value="adh_short_C2"/>
    <property type="match status" value="1"/>
</dbReference>
<sequence>MHLLEGKVALVTGASRGIGRAIALDFAAHGADVAVNYANRLDAAETVCTEIRGMGHRALPIQADVAEAGDVSRMAKEAVETFGHIDILVNNATLHRGRRVEKLPEPDWDAVIDSCLKGAYHCCQHLVPQMRARGGGRIINISSSVGLIGWPGDTAYGAAKSGLIGFTRSLAKEVAPDGITANVVMPGYIRTDMTAALTPKNIEHMLSLIPLGRAGEPEDVAEVVTFLAAAGAYVTGAVYVVDGGMSL</sequence>
<name>W4MFL4_9BACT</name>
<gene>
    <name evidence="4" type="ORF">ETSY2_02230</name>
</gene>
<comment type="similarity">
    <text evidence="1">Belongs to the short-chain dehydrogenases/reductases (SDR) family.</text>
</comment>
<dbReference type="AlphaFoldDB" id="W4MFL4"/>
<dbReference type="SUPFAM" id="SSF51735">
    <property type="entry name" value="NAD(P)-binding Rossmann-fold domains"/>
    <property type="match status" value="1"/>
</dbReference>
<dbReference type="InterPro" id="IPR036291">
    <property type="entry name" value="NAD(P)-bd_dom_sf"/>
</dbReference>
<dbReference type="PRINTS" id="PR00080">
    <property type="entry name" value="SDRFAMILY"/>
</dbReference>
<evidence type="ECO:0000313" key="4">
    <source>
        <dbReference type="EMBL" id="ETX08970.1"/>
    </source>
</evidence>
<feature type="domain" description="Ketoreductase" evidence="3">
    <location>
        <begin position="7"/>
        <end position="192"/>
    </location>
</feature>
<dbReference type="HOGENOM" id="CLU_010194_1_3_7"/>
<dbReference type="Proteomes" id="UP000019140">
    <property type="component" value="Unassembled WGS sequence"/>
</dbReference>
<dbReference type="PATRIC" id="fig|1429439.4.peg.387"/>
<dbReference type="InterPro" id="IPR002347">
    <property type="entry name" value="SDR_fam"/>
</dbReference>
<comment type="caution">
    <text evidence="4">The sequence shown here is derived from an EMBL/GenBank/DDBJ whole genome shotgun (WGS) entry which is preliminary data.</text>
</comment>
<evidence type="ECO:0000256" key="1">
    <source>
        <dbReference type="ARBA" id="ARBA00006484"/>
    </source>
</evidence>
<dbReference type="NCBIfam" id="NF005559">
    <property type="entry name" value="PRK07231.1"/>
    <property type="match status" value="1"/>
</dbReference>
<dbReference type="PANTHER" id="PTHR42879">
    <property type="entry name" value="3-OXOACYL-(ACYL-CARRIER-PROTEIN) REDUCTASE"/>
    <property type="match status" value="1"/>
</dbReference>
<dbReference type="EMBL" id="AZHX01000087">
    <property type="protein sequence ID" value="ETX08970.1"/>
    <property type="molecule type" value="Genomic_DNA"/>
</dbReference>
<dbReference type="InterPro" id="IPR057326">
    <property type="entry name" value="KR_dom"/>
</dbReference>
<dbReference type="GO" id="GO:0032787">
    <property type="term" value="P:monocarboxylic acid metabolic process"/>
    <property type="evidence" value="ECO:0007669"/>
    <property type="project" value="UniProtKB-ARBA"/>
</dbReference>
<dbReference type="PRINTS" id="PR00081">
    <property type="entry name" value="GDHRDH"/>
</dbReference>
<dbReference type="InterPro" id="IPR050259">
    <property type="entry name" value="SDR"/>
</dbReference>
<reference evidence="4 5" key="1">
    <citation type="journal article" date="2014" name="Nature">
        <title>An environmental bacterial taxon with a large and distinct metabolic repertoire.</title>
        <authorList>
            <person name="Wilson M.C."/>
            <person name="Mori T."/>
            <person name="Ruckert C."/>
            <person name="Uria A.R."/>
            <person name="Helf M.J."/>
            <person name="Takada K."/>
            <person name="Gernert C."/>
            <person name="Steffens U.A."/>
            <person name="Heycke N."/>
            <person name="Schmitt S."/>
            <person name="Rinke C."/>
            <person name="Helfrich E.J."/>
            <person name="Brachmann A.O."/>
            <person name="Gurgui C."/>
            <person name="Wakimoto T."/>
            <person name="Kracht M."/>
            <person name="Crusemann M."/>
            <person name="Hentschel U."/>
            <person name="Abe I."/>
            <person name="Matsunaga S."/>
            <person name="Kalinowski J."/>
            <person name="Takeyama H."/>
            <person name="Piel J."/>
        </authorList>
    </citation>
    <scope>NUCLEOTIDE SEQUENCE [LARGE SCALE GENOMIC DNA]</scope>
    <source>
        <strain evidence="5">TSY2</strain>
    </source>
</reference>
<dbReference type="InterPro" id="IPR020904">
    <property type="entry name" value="Sc_DH/Rdtase_CS"/>
</dbReference>
<dbReference type="Gene3D" id="3.40.50.720">
    <property type="entry name" value="NAD(P)-binding Rossmann-like Domain"/>
    <property type="match status" value="1"/>
</dbReference>
<dbReference type="PANTHER" id="PTHR42879:SF2">
    <property type="entry name" value="3-OXOACYL-[ACYL-CARRIER-PROTEIN] REDUCTASE FABG"/>
    <property type="match status" value="1"/>
</dbReference>
<evidence type="ECO:0000313" key="5">
    <source>
        <dbReference type="Proteomes" id="UP000019140"/>
    </source>
</evidence>
<evidence type="ECO:0000259" key="3">
    <source>
        <dbReference type="SMART" id="SM00822"/>
    </source>
</evidence>
<organism evidence="4 5">
    <name type="scientific">Candidatus Entotheonella gemina</name>
    <dbReference type="NCBI Taxonomy" id="1429439"/>
    <lineage>
        <taxon>Bacteria</taxon>
        <taxon>Pseudomonadati</taxon>
        <taxon>Nitrospinota/Tectimicrobiota group</taxon>
        <taxon>Candidatus Tectimicrobiota</taxon>
        <taxon>Candidatus Entotheonellia</taxon>
        <taxon>Candidatus Entotheonellales</taxon>
        <taxon>Candidatus Entotheonellaceae</taxon>
        <taxon>Candidatus Entotheonella</taxon>
    </lineage>
</organism>
<dbReference type="NCBIfam" id="NF009466">
    <property type="entry name" value="PRK12826.1-2"/>
    <property type="match status" value="1"/>
</dbReference>
<protein>
    <submittedName>
        <fullName evidence="4">3-ketoacyl-ACP reductase</fullName>
    </submittedName>
</protein>
<keyword evidence="2" id="KW-0560">Oxidoreductase</keyword>
<dbReference type="SMART" id="SM00822">
    <property type="entry name" value="PKS_KR"/>
    <property type="match status" value="1"/>
</dbReference>
<dbReference type="GO" id="GO:0016491">
    <property type="term" value="F:oxidoreductase activity"/>
    <property type="evidence" value="ECO:0007669"/>
    <property type="project" value="UniProtKB-KW"/>
</dbReference>
<evidence type="ECO:0000256" key="2">
    <source>
        <dbReference type="ARBA" id="ARBA00023002"/>
    </source>
</evidence>
<dbReference type="FunFam" id="3.40.50.720:FF:000173">
    <property type="entry name" value="3-oxoacyl-[acyl-carrier protein] reductase"/>
    <property type="match status" value="1"/>
</dbReference>
<proteinExistence type="inferred from homology"/>